<evidence type="ECO:0000256" key="2">
    <source>
        <dbReference type="ARBA" id="ARBA00023136"/>
    </source>
</evidence>
<comment type="caution">
    <text evidence="4">The sequence shown here is derived from an EMBL/GenBank/DDBJ whole genome shotgun (WGS) entry which is preliminary data.</text>
</comment>
<accession>A0ABT8Y760</accession>
<comment type="subcellular location">
    <subcellularLocation>
        <location evidence="1">Cell outer membrane</location>
    </subcellularLocation>
</comment>
<dbReference type="RefSeq" id="WP_303541146.1">
    <property type="nucleotide sequence ID" value="NZ_JAUOTP010000003.1"/>
</dbReference>
<sequence>MKGYLAGRQVLFDLVGYYYKYSGLQLSRYDNASFTQLTQNAGGAKIQGLEFSTTIRPNQLRGLALNAALAYNHSRYTNFIGGCYAGQAIAAGCNLNPRSPGLPASTYGTAANPYQDQDQTGQRLFRAPRFGLTAGIGYDHAFTDGLGGTIALDTAYSSSYVTQTEANPLNRQGRYWQLNGTVTLNGGPNKPWEVALIGRNLTNKLYVVAGSVVGSTATGTGTAVTRQGDVLGTASAPRAITLQVTLKDSLLRR</sequence>
<keyword evidence="5" id="KW-1185">Reference proteome</keyword>
<dbReference type="SUPFAM" id="SSF56935">
    <property type="entry name" value="Porins"/>
    <property type="match status" value="1"/>
</dbReference>
<keyword evidence="4" id="KW-0675">Receptor</keyword>
<name>A0ABT8Y760_9SPHN</name>
<keyword evidence="2" id="KW-0472">Membrane</keyword>
<organism evidence="4 5">
    <name type="scientific">Sphingomonas natans</name>
    <dbReference type="NCBI Taxonomy" id="3063330"/>
    <lineage>
        <taxon>Bacteria</taxon>
        <taxon>Pseudomonadati</taxon>
        <taxon>Pseudomonadota</taxon>
        <taxon>Alphaproteobacteria</taxon>
        <taxon>Sphingomonadales</taxon>
        <taxon>Sphingomonadaceae</taxon>
        <taxon>Sphingomonas</taxon>
    </lineage>
</organism>
<proteinExistence type="predicted"/>
<dbReference type="Proteomes" id="UP001169764">
    <property type="component" value="Unassembled WGS sequence"/>
</dbReference>
<reference evidence="4" key="1">
    <citation type="submission" date="2023-07" db="EMBL/GenBank/DDBJ databases">
        <authorList>
            <person name="Kim M."/>
        </authorList>
    </citation>
    <scope>NUCLEOTIDE SEQUENCE</scope>
    <source>
        <strain evidence="4">BIUV-7</strain>
    </source>
</reference>
<evidence type="ECO:0000256" key="1">
    <source>
        <dbReference type="ARBA" id="ARBA00004442"/>
    </source>
</evidence>
<evidence type="ECO:0000256" key="3">
    <source>
        <dbReference type="ARBA" id="ARBA00023237"/>
    </source>
</evidence>
<dbReference type="Gene3D" id="2.40.170.20">
    <property type="entry name" value="TonB-dependent receptor, beta-barrel domain"/>
    <property type="match status" value="1"/>
</dbReference>
<dbReference type="EMBL" id="JAUOTP010000003">
    <property type="protein sequence ID" value="MDO6414155.1"/>
    <property type="molecule type" value="Genomic_DNA"/>
</dbReference>
<evidence type="ECO:0000313" key="5">
    <source>
        <dbReference type="Proteomes" id="UP001169764"/>
    </source>
</evidence>
<evidence type="ECO:0000313" key="4">
    <source>
        <dbReference type="EMBL" id="MDO6414155.1"/>
    </source>
</evidence>
<gene>
    <name evidence="4" type="ORF">Q4F19_07160</name>
</gene>
<keyword evidence="3" id="KW-0998">Cell outer membrane</keyword>
<dbReference type="InterPro" id="IPR036942">
    <property type="entry name" value="Beta-barrel_TonB_sf"/>
</dbReference>
<protein>
    <submittedName>
        <fullName evidence="4">TonB-dependent receptor</fullName>
    </submittedName>
</protein>